<dbReference type="SUPFAM" id="SSF52833">
    <property type="entry name" value="Thioredoxin-like"/>
    <property type="match status" value="1"/>
</dbReference>
<accession>A0A1H4CM72</accession>
<evidence type="ECO:0000313" key="2">
    <source>
        <dbReference type="Proteomes" id="UP000199397"/>
    </source>
</evidence>
<dbReference type="EMBL" id="FNQP01000010">
    <property type="protein sequence ID" value="SEA61418.1"/>
    <property type="molecule type" value="Genomic_DNA"/>
</dbReference>
<organism evidence="1 2">
    <name type="scientific">Thiothrix caldifontis</name>
    <dbReference type="NCBI Taxonomy" id="525918"/>
    <lineage>
        <taxon>Bacteria</taxon>
        <taxon>Pseudomonadati</taxon>
        <taxon>Pseudomonadota</taxon>
        <taxon>Gammaproteobacteria</taxon>
        <taxon>Thiotrichales</taxon>
        <taxon>Thiotrichaceae</taxon>
        <taxon>Thiothrix</taxon>
    </lineage>
</organism>
<dbReference type="RefSeq" id="WP_093068135.1">
    <property type="nucleotide sequence ID" value="NZ_FNQP01000010.1"/>
</dbReference>
<reference evidence="1 2" key="1">
    <citation type="submission" date="2016-10" db="EMBL/GenBank/DDBJ databases">
        <authorList>
            <person name="de Groot N.N."/>
        </authorList>
    </citation>
    <scope>NUCLEOTIDE SEQUENCE [LARGE SCALE GENOMIC DNA]</scope>
    <source>
        <strain evidence="1 2">DSM 21228</strain>
    </source>
</reference>
<proteinExistence type="predicted"/>
<protein>
    <submittedName>
        <fullName evidence="1">Glutaredoxin-like domain</fullName>
    </submittedName>
</protein>
<name>A0A1H4CM72_9GAMM</name>
<dbReference type="InterPro" id="IPR008554">
    <property type="entry name" value="Glutaredoxin-like"/>
</dbReference>
<keyword evidence="2" id="KW-1185">Reference proteome</keyword>
<dbReference type="OrthoDB" id="8537427at2"/>
<sequence>MQESEAKTHLTVYYRVGCHLCEEMAALLCEFQDELGFTFGLVDIDVDAELKVRFNADVPVVVWRERILFQHFFDEAILRQALQHG</sequence>
<dbReference type="Proteomes" id="UP000199397">
    <property type="component" value="Unassembled WGS sequence"/>
</dbReference>
<dbReference type="STRING" id="525918.SAMN05660964_01998"/>
<dbReference type="Pfam" id="PF05768">
    <property type="entry name" value="Glrx-like"/>
    <property type="match status" value="1"/>
</dbReference>
<evidence type="ECO:0000313" key="1">
    <source>
        <dbReference type="EMBL" id="SEA61418.1"/>
    </source>
</evidence>
<dbReference type="AlphaFoldDB" id="A0A1H4CM72"/>
<gene>
    <name evidence="1" type="ORF">SAMN05660964_01998</name>
</gene>
<dbReference type="InterPro" id="IPR036249">
    <property type="entry name" value="Thioredoxin-like_sf"/>
</dbReference>
<dbReference type="Gene3D" id="3.40.30.10">
    <property type="entry name" value="Glutaredoxin"/>
    <property type="match status" value="1"/>
</dbReference>